<dbReference type="AlphaFoldDB" id="A0A1I2AWF9"/>
<dbReference type="InterPro" id="IPR036663">
    <property type="entry name" value="Fumarylacetoacetase_C_sf"/>
</dbReference>
<sequence>MNIHQAASTLLEAESDRKSIERFTSSAEAISVDEAYQIQLEIVRRKREKGAAVIGKKIGLTSQAMQEMLGVDKPDYGHLLDNMVFEEDTVISLDQFIQPKVEFEIAFVLHHDLQGPGVTVTDVINATDYVTPAIEVIDSRIKDWQIQFEDTVADNGSSAGAVFGNAQQALSDIDLPATEMTVYKNGTFLDRADGSAVMDNPVNAVVWLANALGEYGISLKKGEKILAGALSKAVPVEDGDSFEAAFEKLGTVKASFQKKDE</sequence>
<evidence type="ECO:0000256" key="1">
    <source>
        <dbReference type="ARBA" id="ARBA00023239"/>
    </source>
</evidence>
<dbReference type="Pfam" id="PF01557">
    <property type="entry name" value="FAA_hydrolase"/>
    <property type="match status" value="1"/>
</dbReference>
<proteinExistence type="predicted"/>
<keyword evidence="4" id="KW-1185">Reference proteome</keyword>
<dbReference type="GO" id="GO:0005737">
    <property type="term" value="C:cytoplasm"/>
    <property type="evidence" value="ECO:0007669"/>
    <property type="project" value="TreeGrafter"/>
</dbReference>
<name>A0A1I2AWF9_9BACI</name>
<dbReference type="SUPFAM" id="SSF56529">
    <property type="entry name" value="FAH"/>
    <property type="match status" value="1"/>
</dbReference>
<dbReference type="InterPro" id="IPR011234">
    <property type="entry name" value="Fumarylacetoacetase-like_C"/>
</dbReference>
<dbReference type="PANTHER" id="PTHR30143">
    <property type="entry name" value="ACID HYDRATASE"/>
    <property type="match status" value="1"/>
</dbReference>
<evidence type="ECO:0000259" key="2">
    <source>
        <dbReference type="Pfam" id="PF01557"/>
    </source>
</evidence>
<dbReference type="PANTHER" id="PTHR30143:SF0">
    <property type="entry name" value="2-KETO-4-PENTENOATE HYDRATASE"/>
    <property type="match status" value="1"/>
</dbReference>
<dbReference type="RefSeq" id="WP_090087667.1">
    <property type="nucleotide sequence ID" value="NZ_FOMR01000018.1"/>
</dbReference>
<dbReference type="Gene3D" id="3.90.850.10">
    <property type="entry name" value="Fumarylacetoacetase-like, C-terminal domain"/>
    <property type="match status" value="1"/>
</dbReference>
<reference evidence="4" key="1">
    <citation type="submission" date="2016-10" db="EMBL/GenBank/DDBJ databases">
        <authorList>
            <person name="Varghese N."/>
            <person name="Submissions S."/>
        </authorList>
    </citation>
    <scope>NUCLEOTIDE SEQUENCE [LARGE SCALE GENOMIC DNA]</scope>
    <source>
        <strain evidence="4">DSM 22530</strain>
    </source>
</reference>
<evidence type="ECO:0000313" key="3">
    <source>
        <dbReference type="EMBL" id="SFE48057.1"/>
    </source>
</evidence>
<accession>A0A1I2AWF9</accession>
<dbReference type="Proteomes" id="UP000199474">
    <property type="component" value="Unassembled WGS sequence"/>
</dbReference>
<dbReference type="InterPro" id="IPR050772">
    <property type="entry name" value="Hydratase-Decarb/MhpD_sf"/>
</dbReference>
<dbReference type="OrthoDB" id="9792137at2"/>
<evidence type="ECO:0000313" key="4">
    <source>
        <dbReference type="Proteomes" id="UP000199474"/>
    </source>
</evidence>
<keyword evidence="1" id="KW-0456">Lyase</keyword>
<dbReference type="STRING" id="640948.SAMN05216238_11829"/>
<protein>
    <submittedName>
        <fullName evidence="3">2-keto-4-pentenoate hydratase</fullName>
    </submittedName>
</protein>
<feature type="domain" description="Fumarylacetoacetase-like C-terminal" evidence="2">
    <location>
        <begin position="91"/>
        <end position="255"/>
    </location>
</feature>
<organism evidence="3 4">
    <name type="scientific">Lentibacillus persicus</name>
    <dbReference type="NCBI Taxonomy" id="640948"/>
    <lineage>
        <taxon>Bacteria</taxon>
        <taxon>Bacillati</taxon>
        <taxon>Bacillota</taxon>
        <taxon>Bacilli</taxon>
        <taxon>Bacillales</taxon>
        <taxon>Bacillaceae</taxon>
        <taxon>Lentibacillus</taxon>
    </lineage>
</organism>
<dbReference type="GO" id="GO:0008684">
    <property type="term" value="F:2-oxopent-4-enoate hydratase activity"/>
    <property type="evidence" value="ECO:0007669"/>
    <property type="project" value="TreeGrafter"/>
</dbReference>
<gene>
    <name evidence="3" type="ORF">SAMN05216238_11829</name>
</gene>
<dbReference type="EMBL" id="FOMR01000018">
    <property type="protein sequence ID" value="SFE48057.1"/>
    <property type="molecule type" value="Genomic_DNA"/>
</dbReference>